<evidence type="ECO:0000256" key="1">
    <source>
        <dbReference type="ARBA" id="ARBA00004141"/>
    </source>
</evidence>
<dbReference type="PANTHER" id="PTHR13462:SF17">
    <property type="entry name" value="CALCIUM UNIPORTER PROTEIN 4, MITOCHONDRIAL"/>
    <property type="match status" value="1"/>
</dbReference>
<gene>
    <name evidence="13" type="primary">LOC113848212</name>
</gene>
<evidence type="ECO:0000256" key="2">
    <source>
        <dbReference type="ARBA" id="ARBA00005653"/>
    </source>
</evidence>
<feature type="transmembrane region" description="Helical" evidence="10">
    <location>
        <begin position="252"/>
        <end position="272"/>
    </location>
</feature>
<accession>A0A8B8JQ60</accession>
<feature type="transmembrane region" description="Helical" evidence="10">
    <location>
        <begin position="278"/>
        <end position="299"/>
    </location>
</feature>
<protein>
    <submittedName>
        <fullName evidence="13">Calcium uniporter protein 4, mitochondrial-like</fullName>
    </submittedName>
</protein>
<name>A0A8B8JQ60_ABRPR</name>
<comment type="similarity">
    <text evidence="2">Belongs to the MCU (TC 1.A.77) family.</text>
</comment>
<evidence type="ECO:0000256" key="4">
    <source>
        <dbReference type="ARBA" id="ARBA00022568"/>
    </source>
</evidence>
<reference evidence="12" key="1">
    <citation type="journal article" date="2019" name="Toxins">
        <title>Detection of Abrin-Like and Prepropulchellin-Like Toxin Genes and Transcripts Using Whole Genome Sequencing and Full-Length Transcript Sequencing of Abrus precatorius.</title>
        <authorList>
            <person name="Hovde B.T."/>
            <person name="Daligault H.E."/>
            <person name="Hanschen E.R."/>
            <person name="Kunde Y.A."/>
            <person name="Johnson M.B."/>
            <person name="Starkenburg S.R."/>
            <person name="Johnson S.L."/>
        </authorList>
    </citation>
    <scope>NUCLEOTIDE SEQUENCE [LARGE SCALE GENOMIC DNA]</scope>
</reference>
<dbReference type="GeneID" id="113848212"/>
<dbReference type="Proteomes" id="UP000694853">
    <property type="component" value="Unplaced"/>
</dbReference>
<evidence type="ECO:0000256" key="8">
    <source>
        <dbReference type="ARBA" id="ARBA00023065"/>
    </source>
</evidence>
<dbReference type="RefSeq" id="XP_027333424.1">
    <property type="nucleotide sequence ID" value="XM_027477623.1"/>
</dbReference>
<evidence type="ECO:0000256" key="3">
    <source>
        <dbReference type="ARBA" id="ARBA00022448"/>
    </source>
</evidence>
<keyword evidence="4" id="KW-0109">Calcium transport</keyword>
<dbReference type="Pfam" id="PF04678">
    <property type="entry name" value="MCU"/>
    <property type="match status" value="1"/>
</dbReference>
<keyword evidence="9 10" id="KW-0472">Membrane</keyword>
<dbReference type="AlphaFoldDB" id="A0A8B8JQ60"/>
<dbReference type="InterPro" id="IPR006769">
    <property type="entry name" value="MCU_C"/>
</dbReference>
<dbReference type="GO" id="GO:0051560">
    <property type="term" value="P:mitochondrial calcium ion homeostasis"/>
    <property type="evidence" value="ECO:0007669"/>
    <property type="project" value="InterPro"/>
</dbReference>
<dbReference type="PANTHER" id="PTHR13462">
    <property type="entry name" value="CALCIUM UNIPORTER PROTEIN, MITOCHONDRIAL"/>
    <property type="match status" value="1"/>
</dbReference>
<keyword evidence="6" id="KW-0106">Calcium</keyword>
<reference evidence="13" key="2">
    <citation type="submission" date="2025-08" db="UniProtKB">
        <authorList>
            <consortium name="RefSeq"/>
        </authorList>
    </citation>
    <scope>IDENTIFICATION</scope>
    <source>
        <tissue evidence="13">Young leaves</tissue>
    </source>
</reference>
<sequence length="369" mass="42370">MALRKLFTKRMFEGFKTTMPFEQTIVSSTPLQQQTVVPPNSSQANFHREYLASPDSTNRGFFRRFLFSRAVYHSVPARLPEFLSIPVGEKLREKLNGINNIAGAGYRLHLGDVNLPPVPAPRSDDSVDGNGVSVNDARKILRAWQMEKLKAKLRNITESSVSYTEFLRICVECCENNDQGAEFAKILDDSGNVIVLGNVVFLRPEQVAKSIESIINQSIAHPNDPRRKELEQMEKQKTMIDDKAKAQVRAELYCGLGFLTAQTLGFMRLTFWELSWDVMEPICFFVGSIHFSLAFLFFLRTSTEPTFQGYFYRRFKAKQERLMKTHNFDMRRYNELCNACNPRYHAGANSEPSPPFHHPEQTLLRAMHR</sequence>
<dbReference type="GO" id="GO:1990246">
    <property type="term" value="C:uniplex complex"/>
    <property type="evidence" value="ECO:0007669"/>
    <property type="project" value="TreeGrafter"/>
</dbReference>
<evidence type="ECO:0000313" key="13">
    <source>
        <dbReference type="RefSeq" id="XP_027333424.1"/>
    </source>
</evidence>
<organism evidence="12 13">
    <name type="scientific">Abrus precatorius</name>
    <name type="common">Indian licorice</name>
    <name type="synonym">Glycine abrus</name>
    <dbReference type="NCBI Taxonomy" id="3816"/>
    <lineage>
        <taxon>Eukaryota</taxon>
        <taxon>Viridiplantae</taxon>
        <taxon>Streptophyta</taxon>
        <taxon>Embryophyta</taxon>
        <taxon>Tracheophyta</taxon>
        <taxon>Spermatophyta</taxon>
        <taxon>Magnoliopsida</taxon>
        <taxon>eudicotyledons</taxon>
        <taxon>Gunneridae</taxon>
        <taxon>Pentapetalae</taxon>
        <taxon>rosids</taxon>
        <taxon>fabids</taxon>
        <taxon>Fabales</taxon>
        <taxon>Fabaceae</taxon>
        <taxon>Papilionoideae</taxon>
        <taxon>50 kb inversion clade</taxon>
        <taxon>NPAAA clade</taxon>
        <taxon>indigoferoid/millettioid clade</taxon>
        <taxon>Abreae</taxon>
        <taxon>Abrus</taxon>
    </lineage>
</organism>
<dbReference type="KEGG" id="aprc:113848212"/>
<dbReference type="InterPro" id="IPR039055">
    <property type="entry name" value="MCU_fam"/>
</dbReference>
<evidence type="ECO:0000256" key="9">
    <source>
        <dbReference type="ARBA" id="ARBA00023136"/>
    </source>
</evidence>
<dbReference type="GO" id="GO:0036444">
    <property type="term" value="P:calcium import into the mitochondrion"/>
    <property type="evidence" value="ECO:0007669"/>
    <property type="project" value="TreeGrafter"/>
</dbReference>
<evidence type="ECO:0000256" key="10">
    <source>
        <dbReference type="SAM" id="Phobius"/>
    </source>
</evidence>
<comment type="subcellular location">
    <subcellularLocation>
        <location evidence="1">Membrane</location>
        <topology evidence="1">Multi-pass membrane protein</topology>
    </subcellularLocation>
</comment>
<evidence type="ECO:0000256" key="6">
    <source>
        <dbReference type="ARBA" id="ARBA00022837"/>
    </source>
</evidence>
<evidence type="ECO:0000313" key="12">
    <source>
        <dbReference type="Proteomes" id="UP000694853"/>
    </source>
</evidence>
<proteinExistence type="inferred from homology"/>
<keyword evidence="7 10" id="KW-1133">Transmembrane helix</keyword>
<dbReference type="OrthoDB" id="278338at2759"/>
<dbReference type="GO" id="GO:0015292">
    <property type="term" value="F:uniporter activity"/>
    <property type="evidence" value="ECO:0007669"/>
    <property type="project" value="TreeGrafter"/>
</dbReference>
<keyword evidence="5 10" id="KW-0812">Transmembrane</keyword>
<keyword evidence="12" id="KW-1185">Reference proteome</keyword>
<evidence type="ECO:0000259" key="11">
    <source>
        <dbReference type="Pfam" id="PF04678"/>
    </source>
</evidence>
<dbReference type="GO" id="GO:0005262">
    <property type="term" value="F:calcium channel activity"/>
    <property type="evidence" value="ECO:0007669"/>
    <property type="project" value="TreeGrafter"/>
</dbReference>
<evidence type="ECO:0000256" key="5">
    <source>
        <dbReference type="ARBA" id="ARBA00022692"/>
    </source>
</evidence>
<keyword evidence="8" id="KW-0406">Ion transport</keyword>
<keyword evidence="3" id="KW-0813">Transport</keyword>
<feature type="domain" description="Calcium uniporter protein C-terminal" evidence="11">
    <location>
        <begin position="178"/>
        <end position="336"/>
    </location>
</feature>
<evidence type="ECO:0000256" key="7">
    <source>
        <dbReference type="ARBA" id="ARBA00022989"/>
    </source>
</evidence>